<gene>
    <name evidence="1" type="ORF">M9Y10_014743</name>
</gene>
<organism evidence="1 2">
    <name type="scientific">Tritrichomonas musculus</name>
    <dbReference type="NCBI Taxonomy" id="1915356"/>
    <lineage>
        <taxon>Eukaryota</taxon>
        <taxon>Metamonada</taxon>
        <taxon>Parabasalia</taxon>
        <taxon>Tritrichomonadida</taxon>
        <taxon>Tritrichomonadidae</taxon>
        <taxon>Tritrichomonas</taxon>
    </lineage>
</organism>
<evidence type="ECO:0000313" key="1">
    <source>
        <dbReference type="EMBL" id="KAK8896822.1"/>
    </source>
</evidence>
<dbReference type="EMBL" id="JAPFFF010000002">
    <property type="protein sequence ID" value="KAK8896822.1"/>
    <property type="molecule type" value="Genomic_DNA"/>
</dbReference>
<protein>
    <submittedName>
        <fullName evidence="1">Uncharacterized protein</fullName>
    </submittedName>
</protein>
<accession>A0ABR2L272</accession>
<keyword evidence="2" id="KW-1185">Reference proteome</keyword>
<proteinExistence type="predicted"/>
<dbReference type="SUPFAM" id="SSF81901">
    <property type="entry name" value="HCP-like"/>
    <property type="match status" value="1"/>
</dbReference>
<dbReference type="Gene3D" id="1.25.40.10">
    <property type="entry name" value="Tetratricopeptide repeat domain"/>
    <property type="match status" value="1"/>
</dbReference>
<name>A0ABR2L272_9EUKA</name>
<dbReference type="Proteomes" id="UP001470230">
    <property type="component" value="Unassembled WGS sequence"/>
</dbReference>
<comment type="caution">
    <text evidence="1">The sequence shown here is derived from an EMBL/GenBank/DDBJ whole genome shotgun (WGS) entry which is preliminary data.</text>
</comment>
<sequence>MSSYNDNPDGLFFLGVFYSRGDILEVNIPLAVQYFLKSIEIHYGQARVDNIVDDFYMIKNIYNNYYYHSHNDLGLIYLAIYEDIENATKYIKEAAFGEYPFGQNNFGLLNEIYLNEIGNAEYMYQRSSKHNFSLAFYDLGHLKEKEIQKKAEERKEKENQESEEYIEFYKKASDCEDCPLIFHNRQYYDKRLDISKTFIICMTNLKLFEYYFNKGDLSESKKYFGRSLSKLLNDKEHSIIKIKIDEKKPESFFSSLKNFILGFPLFNLGNQPNLNLDLEMKTSTDDNVKMEQNQDTSSLINKKIQEENIEEQTSNKNDKIGMIINQEMIEKIKERKYFENKGIKKEIEIEKEIEIGNVKEEEMPEYEGDIEKSSEEGKSFKDGNEIFEFIVSNEKYGNIFKEEINKIIQVMNDIIYTPPYPILFGRISISKRNQKVEQSPYKKEINELFYEGLGLEEFKYNRSQLETNKMQQ</sequence>
<evidence type="ECO:0000313" key="2">
    <source>
        <dbReference type="Proteomes" id="UP001470230"/>
    </source>
</evidence>
<reference evidence="1 2" key="1">
    <citation type="submission" date="2024-04" db="EMBL/GenBank/DDBJ databases">
        <title>Tritrichomonas musculus Genome.</title>
        <authorList>
            <person name="Alves-Ferreira E."/>
            <person name="Grigg M."/>
            <person name="Lorenzi H."/>
            <person name="Galac M."/>
        </authorList>
    </citation>
    <scope>NUCLEOTIDE SEQUENCE [LARGE SCALE GENOMIC DNA]</scope>
    <source>
        <strain evidence="1 2">EAF2021</strain>
    </source>
</reference>
<dbReference type="InterPro" id="IPR011990">
    <property type="entry name" value="TPR-like_helical_dom_sf"/>
</dbReference>